<dbReference type="InParanoid" id="L7JXN9"/>
<evidence type="ECO:0000313" key="18">
    <source>
        <dbReference type="Proteomes" id="UP000011185"/>
    </source>
</evidence>
<evidence type="ECO:0000256" key="9">
    <source>
        <dbReference type="ARBA" id="ARBA00022840"/>
    </source>
</evidence>
<dbReference type="FunFam" id="1.10.1410.10:FF:000001">
    <property type="entry name" value="Putative poly(A) polymerase gamma"/>
    <property type="match status" value="1"/>
</dbReference>
<dbReference type="GO" id="GO:0003723">
    <property type="term" value="F:RNA binding"/>
    <property type="evidence" value="ECO:0007669"/>
    <property type="project" value="InterPro"/>
</dbReference>
<dbReference type="SUPFAM" id="SSF81301">
    <property type="entry name" value="Nucleotidyltransferase"/>
    <property type="match status" value="2"/>
</dbReference>
<dbReference type="GO" id="GO:1990817">
    <property type="term" value="F:poly(A) RNA polymerase activity"/>
    <property type="evidence" value="ECO:0007669"/>
    <property type="project" value="UniProtKB-EC"/>
</dbReference>
<evidence type="ECO:0000313" key="17">
    <source>
        <dbReference type="EMBL" id="ELQ76169.1"/>
    </source>
</evidence>
<evidence type="ECO:0000256" key="8">
    <source>
        <dbReference type="ARBA" id="ARBA00022741"/>
    </source>
</evidence>
<dbReference type="Pfam" id="PF04928">
    <property type="entry name" value="PAP_central"/>
    <property type="match status" value="1"/>
</dbReference>
<keyword evidence="5 12" id="KW-0507">mRNA processing</keyword>
<dbReference type="Gene3D" id="1.10.1410.10">
    <property type="match status" value="1"/>
</dbReference>
<dbReference type="GO" id="GO:0006397">
    <property type="term" value="P:mRNA processing"/>
    <property type="evidence" value="ECO:0007669"/>
    <property type="project" value="UniProtKB-KW"/>
</dbReference>
<comment type="similarity">
    <text evidence="4 12">Belongs to the poly(A) polymerase family.</text>
</comment>
<protein>
    <recommendedName>
        <fullName evidence="12">Poly(A) polymerase</fullName>
        <ecNumber evidence="12">2.7.7.19</ecNumber>
    </recommendedName>
</protein>
<dbReference type="Pfam" id="PF20750">
    <property type="entry name" value="PAP_NTPase"/>
    <property type="match status" value="2"/>
</dbReference>
<dbReference type="EC" id="2.7.7.19" evidence="12"/>
<evidence type="ECO:0000256" key="5">
    <source>
        <dbReference type="ARBA" id="ARBA00022664"/>
    </source>
</evidence>
<keyword evidence="7" id="KW-0479">Metal-binding</keyword>
<comment type="function">
    <text evidence="12">Polymerase that creates the 3'-poly(A) tail of mRNA's.</text>
</comment>
<dbReference type="PANTHER" id="PTHR10682">
    <property type="entry name" value="POLY A POLYMERASE"/>
    <property type="match status" value="1"/>
</dbReference>
<dbReference type="InterPro" id="IPR048840">
    <property type="entry name" value="PolA_pol_NTPase"/>
</dbReference>
<keyword evidence="18" id="KW-1185">Reference proteome</keyword>
<dbReference type="OrthoDB" id="412748at2759"/>
<dbReference type="InterPro" id="IPR007010">
    <property type="entry name" value="PolA_pol_RNA-bd_dom"/>
</dbReference>
<organism evidence="17 18">
    <name type="scientific">Trachipleistophora hominis</name>
    <name type="common">Microsporidian parasite</name>
    <dbReference type="NCBI Taxonomy" id="72359"/>
    <lineage>
        <taxon>Eukaryota</taxon>
        <taxon>Fungi</taxon>
        <taxon>Fungi incertae sedis</taxon>
        <taxon>Microsporidia</taxon>
        <taxon>Pleistophoridae</taxon>
        <taxon>Trachipleistophora</taxon>
    </lineage>
</organism>
<feature type="domain" description="Poly(A) polymerase nucleotidyltransferase" evidence="16">
    <location>
        <begin position="10"/>
        <end position="149"/>
    </location>
</feature>
<dbReference type="GO" id="GO:0046872">
    <property type="term" value="F:metal ion binding"/>
    <property type="evidence" value="ECO:0007669"/>
    <property type="project" value="UniProtKB-KW"/>
</dbReference>
<dbReference type="Proteomes" id="UP000011185">
    <property type="component" value="Unassembled WGS sequence"/>
</dbReference>
<dbReference type="HOGENOM" id="CLU_024144_0_0_1"/>
<dbReference type="InterPro" id="IPR011068">
    <property type="entry name" value="NuclTrfase_I-like_C"/>
</dbReference>
<comment type="catalytic activity">
    <reaction evidence="12">
        <text>RNA(n) + ATP = RNA(n)-3'-adenine ribonucleotide + diphosphate</text>
        <dbReference type="Rhea" id="RHEA:11332"/>
        <dbReference type="Rhea" id="RHEA-COMP:14527"/>
        <dbReference type="Rhea" id="RHEA-COMP:17347"/>
        <dbReference type="ChEBI" id="CHEBI:30616"/>
        <dbReference type="ChEBI" id="CHEBI:33019"/>
        <dbReference type="ChEBI" id="CHEBI:140395"/>
        <dbReference type="ChEBI" id="CHEBI:173115"/>
        <dbReference type="EC" id="2.7.7.19"/>
    </reaction>
</comment>
<evidence type="ECO:0000256" key="13">
    <source>
        <dbReference type="SAM" id="MobiDB-lite"/>
    </source>
</evidence>
<dbReference type="AlphaFoldDB" id="L7JXN9"/>
<evidence type="ECO:0000256" key="1">
    <source>
        <dbReference type="ARBA" id="ARBA00001936"/>
    </source>
</evidence>
<dbReference type="PIRSF" id="PIRSF018425">
    <property type="entry name" value="PolyA_polymerase"/>
    <property type="match status" value="1"/>
</dbReference>
<keyword evidence="8 12" id="KW-0547">Nucleotide-binding</keyword>
<evidence type="ECO:0000256" key="2">
    <source>
        <dbReference type="ARBA" id="ARBA00001946"/>
    </source>
</evidence>
<proteinExistence type="inferred from homology"/>
<dbReference type="Pfam" id="PF04926">
    <property type="entry name" value="PAP_RNA-bind"/>
    <property type="match status" value="1"/>
</dbReference>
<dbReference type="GO" id="GO:0005524">
    <property type="term" value="F:ATP binding"/>
    <property type="evidence" value="ECO:0007669"/>
    <property type="project" value="UniProtKB-KW"/>
</dbReference>
<evidence type="ECO:0000256" key="12">
    <source>
        <dbReference type="PIRNR" id="PIRNR018425"/>
    </source>
</evidence>
<evidence type="ECO:0000256" key="7">
    <source>
        <dbReference type="ARBA" id="ARBA00022723"/>
    </source>
</evidence>
<dbReference type="FunCoup" id="L7JXN9">
    <property type="interactions" value="174"/>
</dbReference>
<dbReference type="Gene3D" id="3.30.70.590">
    <property type="entry name" value="Poly(A) polymerase predicted RNA binding domain"/>
    <property type="match status" value="1"/>
</dbReference>
<evidence type="ECO:0000256" key="6">
    <source>
        <dbReference type="ARBA" id="ARBA00022679"/>
    </source>
</evidence>
<dbReference type="InterPro" id="IPR043519">
    <property type="entry name" value="NT_sf"/>
</dbReference>
<evidence type="ECO:0000259" key="16">
    <source>
        <dbReference type="Pfam" id="PF20750"/>
    </source>
</evidence>
<evidence type="ECO:0000259" key="14">
    <source>
        <dbReference type="Pfam" id="PF04926"/>
    </source>
</evidence>
<feature type="region of interest" description="Disordered" evidence="13">
    <location>
        <begin position="292"/>
        <end position="317"/>
    </location>
</feature>
<dbReference type="STRING" id="72359.L7JXN9"/>
<sequence length="696" mass="80162">MHLPHSKKHGITGPLSLKESSQDDIARTSSLHAFLVSSKIYDTDEEAIIRERVLGRLSYMFDNFIKAIGTKKGLADSDIRTATGRIYTFGSYRLGVHARGSDIDTLCVAPVYVDRKEFFEEFYVMLNDVFAEVEKVEDAYVPLMQLVYRECVDEGGTMSGGNKIGILDTAIDNIDDLRSCRVDERSKRVRVNERQAVDEHLKDEERNDTCIDRKCGDKHVVSTLMGQDRNGMLKRTRYGQDEKEKFSDVLHEKEGRNEMLNGEKERNDVLNEKEKFSDVLNEKKELNNTKTVEIDEKDKPSSVPLNRPGNKRGTGPGLNKKMVEIKIDLVFARLNLFKIDGSLNLLDSSLLKNLDEKSVLSLNGNRVTDEILSLVPNKTVFHGALRCIKYWAKRRALTGHLYGYFGGVAYAISVARICQLFPNVCEYTIICKYFELYKEWKWPMPVMLKKIENLNYNLKVWDPKIHPSDKFHKMPVITPSYPSMCSTHNIMNSTMKRYKEELERAHKLLVEGAEWNEFFRGTDFFQRYRSFLAVFILLKNAGCTTNNDARSEQEITNEQASGAKETSMHKMWQGHVNSRIRFLSTKLETVEQLDSAPPFPQTFDMCGFLGLHPLAFIPKNALCSLTFIALDMADSKQLLRKKVFIDAPIEEFKEMVFDWDKRTEDMDLVMRAMKRKDVNVLLEDLHDFEMKKERGK</sequence>
<comment type="cofactor">
    <cofactor evidence="1">
        <name>Mn(2+)</name>
        <dbReference type="ChEBI" id="CHEBI:29035"/>
    </cofactor>
</comment>
<reference evidence="17 18" key="1">
    <citation type="journal article" date="2012" name="PLoS Pathog.">
        <title>The genome of the obligate intracellular parasite Trachipleistophora hominis: new insights into microsporidian genome dynamics and reductive evolution.</title>
        <authorList>
            <person name="Heinz E."/>
            <person name="Williams T.A."/>
            <person name="Nakjang S."/>
            <person name="Noel C.J."/>
            <person name="Swan D.C."/>
            <person name="Goldberg A.V."/>
            <person name="Harris S.R."/>
            <person name="Weinmaier T."/>
            <person name="Markert S."/>
            <person name="Becher D."/>
            <person name="Bernhardt J."/>
            <person name="Dagan T."/>
            <person name="Hacker C."/>
            <person name="Lucocq J.M."/>
            <person name="Schweder T."/>
            <person name="Rattei T."/>
            <person name="Hall N."/>
            <person name="Hirt R.P."/>
            <person name="Embley T.M."/>
        </authorList>
    </citation>
    <scope>NUCLEOTIDE SEQUENCE [LARGE SCALE GENOMIC DNA]</scope>
</reference>
<dbReference type="SUPFAM" id="SSF81631">
    <property type="entry name" value="PAP/OAS1 substrate-binding domain"/>
    <property type="match status" value="1"/>
</dbReference>
<dbReference type="GO" id="GO:0005634">
    <property type="term" value="C:nucleus"/>
    <property type="evidence" value="ECO:0007669"/>
    <property type="project" value="UniProtKB-SubCell"/>
</dbReference>
<keyword evidence="11 12" id="KW-0539">Nucleus</keyword>
<comment type="cofactor">
    <cofactor evidence="2">
        <name>Mg(2+)</name>
        <dbReference type="ChEBI" id="CHEBI:18420"/>
    </cofactor>
</comment>
<evidence type="ECO:0000256" key="3">
    <source>
        <dbReference type="ARBA" id="ARBA00004123"/>
    </source>
</evidence>
<dbReference type="PANTHER" id="PTHR10682:SF10">
    <property type="entry name" value="POLYNUCLEOTIDE ADENYLYLTRANSFERASE"/>
    <property type="match status" value="1"/>
</dbReference>
<keyword evidence="17" id="KW-0548">Nucleotidyltransferase</keyword>
<accession>L7JXN9</accession>
<feature type="domain" description="Poly(A) polymerase central" evidence="15">
    <location>
        <begin position="380"/>
        <end position="517"/>
    </location>
</feature>
<name>L7JXN9_TRAHO</name>
<dbReference type="CDD" id="cd05402">
    <property type="entry name" value="NT_PAP_TUTase"/>
    <property type="match status" value="1"/>
</dbReference>
<dbReference type="VEuPathDB" id="MicrosporidiaDB:THOM_0866"/>
<comment type="subcellular location">
    <subcellularLocation>
        <location evidence="3 12">Nucleus</location>
    </subcellularLocation>
</comment>
<keyword evidence="10" id="KW-0460">Magnesium</keyword>
<evidence type="ECO:0000256" key="4">
    <source>
        <dbReference type="ARBA" id="ARBA00010912"/>
    </source>
</evidence>
<dbReference type="GO" id="GO:0031123">
    <property type="term" value="P:RNA 3'-end processing"/>
    <property type="evidence" value="ECO:0007669"/>
    <property type="project" value="InterPro"/>
</dbReference>
<keyword evidence="6 12" id="KW-0808">Transferase</keyword>
<feature type="domain" description="Poly(A) polymerase RNA-binding" evidence="14">
    <location>
        <begin position="563"/>
        <end position="604"/>
    </location>
</feature>
<dbReference type="Gene3D" id="3.30.460.10">
    <property type="entry name" value="Beta Polymerase, domain 2"/>
    <property type="match status" value="1"/>
</dbReference>
<keyword evidence="9 12" id="KW-0067">ATP-binding</keyword>
<dbReference type="SUPFAM" id="SSF55003">
    <property type="entry name" value="PAP/Archaeal CCA-adding enzyme, C-terminal domain"/>
    <property type="match status" value="1"/>
</dbReference>
<dbReference type="EMBL" id="JH993866">
    <property type="protein sequence ID" value="ELQ76169.1"/>
    <property type="molecule type" value="Genomic_DNA"/>
</dbReference>
<evidence type="ECO:0000256" key="11">
    <source>
        <dbReference type="ARBA" id="ARBA00023242"/>
    </source>
</evidence>
<evidence type="ECO:0000259" key="15">
    <source>
        <dbReference type="Pfam" id="PF04928"/>
    </source>
</evidence>
<feature type="domain" description="Poly(A) polymerase nucleotidyltransferase" evidence="16">
    <location>
        <begin position="320"/>
        <end position="375"/>
    </location>
</feature>
<evidence type="ECO:0000256" key="10">
    <source>
        <dbReference type="ARBA" id="ARBA00022842"/>
    </source>
</evidence>
<dbReference type="InterPro" id="IPR007012">
    <property type="entry name" value="PolA_pol_cen_dom"/>
</dbReference>
<gene>
    <name evidence="17" type="ORF">THOM_0866</name>
</gene>
<dbReference type="InterPro" id="IPR014492">
    <property type="entry name" value="PolyA_polymerase"/>
</dbReference>
<dbReference type="OMA" id="ELEDVPM"/>